<evidence type="ECO:0000313" key="3">
    <source>
        <dbReference type="Proteomes" id="UP000274907"/>
    </source>
</evidence>
<evidence type="ECO:0000256" key="1">
    <source>
        <dbReference type="SAM" id="Phobius"/>
    </source>
</evidence>
<dbReference type="OrthoDB" id="2112914at2"/>
<protein>
    <submittedName>
        <fullName evidence="2">Uncharacterized protein</fullName>
    </submittedName>
</protein>
<feature type="transmembrane region" description="Helical" evidence="1">
    <location>
        <begin position="12"/>
        <end position="32"/>
    </location>
</feature>
<proteinExistence type="predicted"/>
<accession>A0A3S0C0P8</accession>
<sequence>MSRTLTIDTSLIFFAVNMLLVLIGILTVYLLINNARAKKKDQRKEEYLDQHHDEWVRAISDGEEISVTLDRPEQVEWTIDIFLSHHNDYKDDVTRSRITELAEEHFSDYLADALGSRRQAARHYALAVIYQLNIDALGDQVASVSASTEFERALAAAITAREHRVGVSDAEGKFGTNAVKRSALDIIEAEKVGSPANRLRNILASHQPAREEAVSV</sequence>
<reference evidence="2 3" key="1">
    <citation type="submission" date="2018-12" db="EMBL/GenBank/DDBJ databases">
        <title>YIM 101343 draft genome.</title>
        <authorList>
            <person name="Chen X."/>
        </authorList>
    </citation>
    <scope>NUCLEOTIDE SEQUENCE [LARGE SCALE GENOMIC DNA]</scope>
    <source>
        <strain evidence="2 3">YIM 101343</strain>
    </source>
</reference>
<keyword evidence="1" id="KW-0472">Membrane</keyword>
<gene>
    <name evidence="2" type="ORF">EAH68_09275</name>
</gene>
<evidence type="ECO:0000313" key="2">
    <source>
        <dbReference type="EMBL" id="RSZ62750.1"/>
    </source>
</evidence>
<dbReference type="EMBL" id="RXHJ01000010">
    <property type="protein sequence ID" value="RSZ62750.1"/>
    <property type="molecule type" value="Genomic_DNA"/>
</dbReference>
<comment type="caution">
    <text evidence="2">The sequence shown here is derived from an EMBL/GenBank/DDBJ whole genome shotgun (WGS) entry which is preliminary data.</text>
</comment>
<name>A0A3S0C0P8_9CORY</name>
<organism evidence="2 3">
    <name type="scientific">Corynebacterium hylobatis</name>
    <dbReference type="NCBI Taxonomy" id="1859290"/>
    <lineage>
        <taxon>Bacteria</taxon>
        <taxon>Bacillati</taxon>
        <taxon>Actinomycetota</taxon>
        <taxon>Actinomycetes</taxon>
        <taxon>Mycobacteriales</taxon>
        <taxon>Corynebacteriaceae</taxon>
        <taxon>Corynebacterium</taxon>
    </lineage>
</organism>
<dbReference type="AlphaFoldDB" id="A0A3S0C0P8"/>
<keyword evidence="3" id="KW-1185">Reference proteome</keyword>
<dbReference type="Proteomes" id="UP000274907">
    <property type="component" value="Unassembled WGS sequence"/>
</dbReference>
<keyword evidence="1" id="KW-0812">Transmembrane</keyword>
<keyword evidence="1" id="KW-1133">Transmembrane helix</keyword>
<dbReference type="RefSeq" id="WP_126121045.1">
    <property type="nucleotide sequence ID" value="NZ_RXHJ01000010.1"/>
</dbReference>